<comment type="subcellular location">
    <subcellularLocation>
        <location evidence="1">Nucleus</location>
    </subcellularLocation>
</comment>
<proteinExistence type="predicted"/>
<protein>
    <submittedName>
        <fullName evidence="9">Nitrogen regulatory protein areA</fullName>
    </submittedName>
</protein>
<dbReference type="Gene3D" id="3.30.50.10">
    <property type="entry name" value="Erythroid Transcription Factor GATA-1, subunit A"/>
    <property type="match status" value="1"/>
</dbReference>
<keyword evidence="3 6" id="KW-0863">Zinc-finger</keyword>
<dbReference type="GO" id="GO:0045944">
    <property type="term" value="P:positive regulation of transcription by RNA polymerase II"/>
    <property type="evidence" value="ECO:0007669"/>
    <property type="project" value="TreeGrafter"/>
</dbReference>
<evidence type="ECO:0000256" key="3">
    <source>
        <dbReference type="ARBA" id="ARBA00022771"/>
    </source>
</evidence>
<reference evidence="9 10" key="1">
    <citation type="submission" date="2016-04" db="EMBL/GenBank/DDBJ databases">
        <title>Evolutionary innovation and constraint leading to complex multicellularity in the Ascomycota.</title>
        <authorList>
            <person name="Cisse O."/>
            <person name="Nguyen A."/>
            <person name="Hewitt D.A."/>
            <person name="Jedd G."/>
            <person name="Stajich J.E."/>
        </authorList>
    </citation>
    <scope>NUCLEOTIDE SEQUENCE [LARGE SCALE GENOMIC DNA]</scope>
    <source>
        <strain evidence="9 10">DAH-3</strain>
    </source>
</reference>
<feature type="compositionally biased region" description="Basic and acidic residues" evidence="7">
    <location>
        <begin position="195"/>
        <end position="204"/>
    </location>
</feature>
<feature type="compositionally biased region" description="Low complexity" evidence="7">
    <location>
        <begin position="82"/>
        <end position="98"/>
    </location>
</feature>
<dbReference type="InterPro" id="IPR000679">
    <property type="entry name" value="Znf_GATA"/>
</dbReference>
<evidence type="ECO:0000313" key="10">
    <source>
        <dbReference type="Proteomes" id="UP000186594"/>
    </source>
</evidence>
<dbReference type="PANTHER" id="PTHR10071:SF281">
    <property type="entry name" value="BOX A-BINDING FACTOR-RELATED"/>
    <property type="match status" value="1"/>
</dbReference>
<dbReference type="EMBL" id="LXFE01001280">
    <property type="protein sequence ID" value="OLL23757.1"/>
    <property type="molecule type" value="Genomic_DNA"/>
</dbReference>
<dbReference type="InterPro" id="IPR039355">
    <property type="entry name" value="Transcription_factor_GATA"/>
</dbReference>
<evidence type="ECO:0000313" key="9">
    <source>
        <dbReference type="EMBL" id="OLL23757.1"/>
    </source>
</evidence>
<evidence type="ECO:0000256" key="2">
    <source>
        <dbReference type="ARBA" id="ARBA00022723"/>
    </source>
</evidence>
<organism evidence="9 10">
    <name type="scientific">Neolecta irregularis (strain DAH-3)</name>
    <dbReference type="NCBI Taxonomy" id="1198029"/>
    <lineage>
        <taxon>Eukaryota</taxon>
        <taxon>Fungi</taxon>
        <taxon>Dikarya</taxon>
        <taxon>Ascomycota</taxon>
        <taxon>Taphrinomycotina</taxon>
        <taxon>Neolectales</taxon>
        <taxon>Neolectaceae</taxon>
        <taxon>Neolecta</taxon>
    </lineage>
</organism>
<dbReference type="GO" id="GO:0000981">
    <property type="term" value="F:DNA-binding transcription factor activity, RNA polymerase II-specific"/>
    <property type="evidence" value="ECO:0007669"/>
    <property type="project" value="TreeGrafter"/>
</dbReference>
<name>A0A1U7LM85_NEOID</name>
<keyword evidence="2" id="KW-0479">Metal-binding</keyword>
<gene>
    <name evidence="9" type="ORF">NEOLI_004980</name>
</gene>
<dbReference type="PROSITE" id="PS50114">
    <property type="entry name" value="GATA_ZN_FINGER_2"/>
    <property type="match status" value="1"/>
</dbReference>
<dbReference type="SUPFAM" id="SSF57716">
    <property type="entry name" value="Glucocorticoid receptor-like (DNA-binding domain)"/>
    <property type="match status" value="1"/>
</dbReference>
<keyword evidence="4" id="KW-0862">Zinc</keyword>
<feature type="compositionally biased region" description="Polar residues" evidence="7">
    <location>
        <begin position="71"/>
        <end position="81"/>
    </location>
</feature>
<keyword evidence="10" id="KW-1185">Reference proteome</keyword>
<dbReference type="GO" id="GO:0000122">
    <property type="term" value="P:negative regulation of transcription by RNA polymerase II"/>
    <property type="evidence" value="ECO:0007669"/>
    <property type="project" value="TreeGrafter"/>
</dbReference>
<dbReference type="GO" id="GO:0000978">
    <property type="term" value="F:RNA polymerase II cis-regulatory region sequence-specific DNA binding"/>
    <property type="evidence" value="ECO:0007669"/>
    <property type="project" value="TreeGrafter"/>
</dbReference>
<dbReference type="OrthoDB" id="515401at2759"/>
<dbReference type="InterPro" id="IPR013088">
    <property type="entry name" value="Znf_NHR/GATA"/>
</dbReference>
<dbReference type="STRING" id="1198029.A0A1U7LM85"/>
<evidence type="ECO:0000256" key="6">
    <source>
        <dbReference type="PROSITE-ProRule" id="PRU00094"/>
    </source>
</evidence>
<feature type="region of interest" description="Disordered" evidence="7">
    <location>
        <begin position="172"/>
        <end position="224"/>
    </location>
</feature>
<dbReference type="AlphaFoldDB" id="A0A1U7LM85"/>
<dbReference type="OMA" id="EWLSMAL"/>
<dbReference type="PANTHER" id="PTHR10071">
    <property type="entry name" value="TRANSCRIPTION FACTOR GATA FAMILY MEMBER"/>
    <property type="match status" value="1"/>
</dbReference>
<comment type="caution">
    <text evidence="9">The sequence shown here is derived from an EMBL/GenBank/DDBJ whole genome shotgun (WGS) entry which is preliminary data.</text>
</comment>
<evidence type="ECO:0000256" key="7">
    <source>
        <dbReference type="SAM" id="MobiDB-lite"/>
    </source>
</evidence>
<evidence type="ECO:0000256" key="1">
    <source>
        <dbReference type="ARBA" id="ARBA00004123"/>
    </source>
</evidence>
<dbReference type="Proteomes" id="UP000186594">
    <property type="component" value="Unassembled WGS sequence"/>
</dbReference>
<evidence type="ECO:0000256" key="5">
    <source>
        <dbReference type="ARBA" id="ARBA00023242"/>
    </source>
</evidence>
<feature type="region of interest" description="Disordered" evidence="7">
    <location>
        <begin position="71"/>
        <end position="104"/>
    </location>
</feature>
<dbReference type="Pfam" id="PF00320">
    <property type="entry name" value="GATA"/>
    <property type="match status" value="1"/>
</dbReference>
<accession>A0A1U7LM85</accession>
<dbReference type="GO" id="GO:0005634">
    <property type="term" value="C:nucleus"/>
    <property type="evidence" value="ECO:0007669"/>
    <property type="project" value="UniProtKB-SubCell"/>
</dbReference>
<dbReference type="CDD" id="cd00202">
    <property type="entry name" value="ZnF_GATA"/>
    <property type="match status" value="1"/>
</dbReference>
<keyword evidence="5" id="KW-0539">Nucleus</keyword>
<dbReference type="GO" id="GO:0008270">
    <property type="term" value="F:zinc ion binding"/>
    <property type="evidence" value="ECO:0007669"/>
    <property type="project" value="UniProtKB-KW"/>
</dbReference>
<sequence>MELEAAADFALDAADFASVADFALDAADYASFSDFALDAADYGDNPFSLAAGLSPRRATIAAPAIPSSQPVHRSSLASVHRSSLPSLPSLPNSHPDSPVSANDDKSPVCINCGATKTSLWRRDSATGAAICNPCGLYFRLHSQPRPSELFKGHIKKRNRNGGNTLAALSAPTAKLKSATRRQNTRRVSVPQPPDSVKRVRRSGDNDLCSDAPLHHPPTTPHISQDPFSIDFEALVASESFTINDDFRYLTLPSS</sequence>
<feature type="domain" description="GATA-type" evidence="8">
    <location>
        <begin position="109"/>
        <end position="157"/>
    </location>
</feature>
<dbReference type="SMART" id="SM00401">
    <property type="entry name" value="ZnF_GATA"/>
    <property type="match status" value="1"/>
</dbReference>
<evidence type="ECO:0000256" key="4">
    <source>
        <dbReference type="ARBA" id="ARBA00022833"/>
    </source>
</evidence>
<evidence type="ECO:0000259" key="8">
    <source>
        <dbReference type="PROSITE" id="PS50114"/>
    </source>
</evidence>